<dbReference type="HOGENOM" id="CLU_3107319_0_0_1"/>
<reference evidence="1 2" key="1">
    <citation type="submission" date="2014-04" db="EMBL/GenBank/DDBJ databases">
        <authorList>
            <consortium name="DOE Joint Genome Institute"/>
            <person name="Kuo A."/>
            <person name="Kohler A."/>
            <person name="Costa M.D."/>
            <person name="Nagy L.G."/>
            <person name="Floudas D."/>
            <person name="Copeland A."/>
            <person name="Barry K.W."/>
            <person name="Cichocki N."/>
            <person name="Veneault-Fourrey C."/>
            <person name="LaButti K."/>
            <person name="Lindquist E.A."/>
            <person name="Lipzen A."/>
            <person name="Lundell T."/>
            <person name="Morin E."/>
            <person name="Murat C."/>
            <person name="Sun H."/>
            <person name="Tunlid A."/>
            <person name="Henrissat B."/>
            <person name="Grigoriev I.V."/>
            <person name="Hibbett D.S."/>
            <person name="Martin F."/>
            <person name="Nordberg H.P."/>
            <person name="Cantor M.N."/>
            <person name="Hua S.X."/>
        </authorList>
    </citation>
    <scope>NUCLEOTIDE SEQUENCE [LARGE SCALE GENOMIC DNA]</scope>
    <source>
        <strain evidence="1 2">441</strain>
    </source>
</reference>
<evidence type="ECO:0000313" key="2">
    <source>
        <dbReference type="Proteomes" id="UP000054018"/>
    </source>
</evidence>
<proteinExistence type="predicted"/>
<gene>
    <name evidence="1" type="ORF">PISMIDRAFT_690693</name>
</gene>
<dbReference type="EMBL" id="KN834360">
    <property type="protein sequence ID" value="KIK10925.1"/>
    <property type="molecule type" value="Genomic_DNA"/>
</dbReference>
<reference evidence="2" key="2">
    <citation type="submission" date="2015-01" db="EMBL/GenBank/DDBJ databases">
        <title>Evolutionary Origins and Diversification of the Mycorrhizal Mutualists.</title>
        <authorList>
            <consortium name="DOE Joint Genome Institute"/>
            <consortium name="Mycorrhizal Genomics Consortium"/>
            <person name="Kohler A."/>
            <person name="Kuo A."/>
            <person name="Nagy L.G."/>
            <person name="Floudas D."/>
            <person name="Copeland A."/>
            <person name="Barry K.W."/>
            <person name="Cichocki N."/>
            <person name="Veneault-Fourrey C."/>
            <person name="LaButti K."/>
            <person name="Lindquist E.A."/>
            <person name="Lipzen A."/>
            <person name="Lundell T."/>
            <person name="Morin E."/>
            <person name="Murat C."/>
            <person name="Riley R."/>
            <person name="Ohm R."/>
            <person name="Sun H."/>
            <person name="Tunlid A."/>
            <person name="Henrissat B."/>
            <person name="Grigoriev I.V."/>
            <person name="Hibbett D.S."/>
            <person name="Martin F."/>
        </authorList>
    </citation>
    <scope>NUCLEOTIDE SEQUENCE [LARGE SCALE GENOMIC DNA]</scope>
    <source>
        <strain evidence="2">441</strain>
    </source>
</reference>
<accession>A0A0C9XF69</accession>
<dbReference type="AlphaFoldDB" id="A0A0C9XF69"/>
<organism evidence="1 2">
    <name type="scientific">Pisolithus microcarpus 441</name>
    <dbReference type="NCBI Taxonomy" id="765257"/>
    <lineage>
        <taxon>Eukaryota</taxon>
        <taxon>Fungi</taxon>
        <taxon>Dikarya</taxon>
        <taxon>Basidiomycota</taxon>
        <taxon>Agaricomycotina</taxon>
        <taxon>Agaricomycetes</taxon>
        <taxon>Agaricomycetidae</taxon>
        <taxon>Boletales</taxon>
        <taxon>Sclerodermatineae</taxon>
        <taxon>Pisolithaceae</taxon>
        <taxon>Pisolithus</taxon>
    </lineage>
</organism>
<protein>
    <submittedName>
        <fullName evidence="1">Uncharacterized protein</fullName>
    </submittedName>
</protein>
<dbReference type="Proteomes" id="UP000054018">
    <property type="component" value="Unassembled WGS sequence"/>
</dbReference>
<name>A0A0C9XF69_9AGAM</name>
<keyword evidence="2" id="KW-1185">Reference proteome</keyword>
<sequence length="51" mass="6150">MIFFRWQATLETVTSIVVSKHVNRFDSVRELCPGFQAWKLWSYITSFYECK</sequence>
<evidence type="ECO:0000313" key="1">
    <source>
        <dbReference type="EMBL" id="KIK10925.1"/>
    </source>
</evidence>